<dbReference type="PATRIC" id="fig|33051.3.peg.961"/>
<evidence type="ECO:0000313" key="6">
    <source>
        <dbReference type="Proteomes" id="UP000074410"/>
    </source>
</evidence>
<dbReference type="Proteomes" id="UP000074072">
    <property type="component" value="Unassembled WGS sequence"/>
</dbReference>
<name>A0A147IKJ7_9SPHN</name>
<dbReference type="EMBL" id="LDTD01000153">
    <property type="protein sequence ID" value="KTT67765.1"/>
    <property type="molecule type" value="Genomic_DNA"/>
</dbReference>
<dbReference type="AlphaFoldDB" id="A0A147IKJ7"/>
<dbReference type="EMBL" id="LDTC01000185">
    <property type="protein sequence ID" value="KTW06160.1"/>
    <property type="molecule type" value="Genomic_DNA"/>
</dbReference>
<evidence type="ECO:0000313" key="4">
    <source>
        <dbReference type="Proteomes" id="UP000072867"/>
    </source>
</evidence>
<dbReference type="EMBL" id="LDTE01000134">
    <property type="protein sequence ID" value="KTT95474.1"/>
    <property type="molecule type" value="Genomic_DNA"/>
</dbReference>
<reference evidence="4 5" key="1">
    <citation type="journal article" date="2016" name="Front. Microbiol.">
        <title>Genomic Resource of Rice Seed Associated Bacteria.</title>
        <authorList>
            <person name="Midha S."/>
            <person name="Bansal K."/>
            <person name="Sharma S."/>
            <person name="Kumar N."/>
            <person name="Patil P.P."/>
            <person name="Chaudhry V."/>
            <person name="Patil P.B."/>
        </authorList>
    </citation>
    <scope>NUCLEOTIDE SEQUENCE [LARGE SCALE GENOMIC DNA]</scope>
    <source>
        <strain evidence="3 6">NS258</strain>
        <strain evidence="1 4">NS319</strain>
        <strain evidence="2 5">SB4</strain>
    </source>
</reference>
<comment type="caution">
    <text evidence="2">The sequence shown here is derived from an EMBL/GenBank/DDBJ whole genome shotgun (WGS) entry which is preliminary data.</text>
</comment>
<dbReference type="OrthoDB" id="7585674at2"/>
<dbReference type="Proteomes" id="UP000072867">
    <property type="component" value="Unassembled WGS sequence"/>
</dbReference>
<evidence type="ECO:0000313" key="2">
    <source>
        <dbReference type="EMBL" id="KTT95474.1"/>
    </source>
</evidence>
<gene>
    <name evidence="3" type="ORF">NS258_16995</name>
    <name evidence="1" type="ORF">NS319_16970</name>
    <name evidence="2" type="ORF">SB4_17175</name>
</gene>
<protein>
    <submittedName>
        <fullName evidence="2">Uncharacterized protein</fullName>
    </submittedName>
</protein>
<dbReference type="RefSeq" id="WP_058718197.1">
    <property type="nucleotide sequence ID" value="NZ_LDTC01000185.1"/>
</dbReference>
<evidence type="ECO:0000313" key="5">
    <source>
        <dbReference type="Proteomes" id="UP000074072"/>
    </source>
</evidence>
<dbReference type="Proteomes" id="UP000074410">
    <property type="component" value="Unassembled WGS sequence"/>
</dbReference>
<proteinExistence type="predicted"/>
<organism evidence="2 5">
    <name type="scientific">Sphingomonas sanguinis</name>
    <dbReference type="NCBI Taxonomy" id="33051"/>
    <lineage>
        <taxon>Bacteria</taxon>
        <taxon>Pseudomonadati</taxon>
        <taxon>Pseudomonadota</taxon>
        <taxon>Alphaproteobacteria</taxon>
        <taxon>Sphingomonadales</taxon>
        <taxon>Sphingomonadaceae</taxon>
        <taxon>Sphingomonas</taxon>
    </lineage>
</organism>
<evidence type="ECO:0000313" key="3">
    <source>
        <dbReference type="EMBL" id="KTW06160.1"/>
    </source>
</evidence>
<accession>A0A147IKJ7</accession>
<evidence type="ECO:0000313" key="1">
    <source>
        <dbReference type="EMBL" id="KTT67765.1"/>
    </source>
</evidence>
<sequence length="86" mass="9441">MMFALLAAAAALSTPLPRDEVVKPAATPAATSAEVSALPTAPDPKTTRYCFLNVEEDHIMRGKVCKTRAQWRWQGIDPLNYIGRNK</sequence>